<keyword evidence="1" id="KW-0472">Membrane</keyword>
<dbReference type="AlphaFoldDB" id="A0A445I0N2"/>
<dbReference type="Proteomes" id="UP000289340">
    <property type="component" value="Chromosome 11"/>
</dbReference>
<organism evidence="2 3">
    <name type="scientific">Glycine soja</name>
    <name type="common">Wild soybean</name>
    <dbReference type="NCBI Taxonomy" id="3848"/>
    <lineage>
        <taxon>Eukaryota</taxon>
        <taxon>Viridiplantae</taxon>
        <taxon>Streptophyta</taxon>
        <taxon>Embryophyta</taxon>
        <taxon>Tracheophyta</taxon>
        <taxon>Spermatophyta</taxon>
        <taxon>Magnoliopsida</taxon>
        <taxon>eudicotyledons</taxon>
        <taxon>Gunneridae</taxon>
        <taxon>Pentapetalae</taxon>
        <taxon>rosids</taxon>
        <taxon>fabids</taxon>
        <taxon>Fabales</taxon>
        <taxon>Fabaceae</taxon>
        <taxon>Papilionoideae</taxon>
        <taxon>50 kb inversion clade</taxon>
        <taxon>NPAAA clade</taxon>
        <taxon>indigoferoid/millettioid clade</taxon>
        <taxon>Phaseoleae</taxon>
        <taxon>Glycine</taxon>
        <taxon>Glycine subgen. Soja</taxon>
    </lineage>
</organism>
<feature type="transmembrane region" description="Helical" evidence="1">
    <location>
        <begin position="29"/>
        <end position="49"/>
    </location>
</feature>
<protein>
    <recommendedName>
        <fullName evidence="4">DUF4408 domain-containing protein</fullName>
    </recommendedName>
</protein>
<evidence type="ECO:0000313" key="3">
    <source>
        <dbReference type="Proteomes" id="UP000289340"/>
    </source>
</evidence>
<comment type="caution">
    <text evidence="2">The sequence shown here is derived from an EMBL/GenBank/DDBJ whole genome shotgun (WGS) entry which is preliminary data.</text>
</comment>
<keyword evidence="1" id="KW-1133">Transmembrane helix</keyword>
<dbReference type="Gramene" id="XM_028333152.1">
    <property type="protein sequence ID" value="XP_028188953.1"/>
    <property type="gene ID" value="LOC114375379"/>
</dbReference>
<evidence type="ECO:0000256" key="1">
    <source>
        <dbReference type="SAM" id="Phobius"/>
    </source>
</evidence>
<sequence>MDSFSFNNLQAEKANVILKHRKLQRVASLFRIIEVCIILVLISRFSMQLPVAVKNSSVYLRDLSLFMNSPRFVFLVGNVIIIALFAQFSTQGNNAPEPDLYQEFVQNTTKNHRHTETVVAEYSKKKQRMKTGEVNIGLKKDYRRCETEILSEKPHRVLRRCETENGRKSIEPATIQEVAQISCPEDGMSNEEFRQTVEAFIARQQRMRREEEEDYYLM</sequence>
<dbReference type="PANTHER" id="PTHR33640:SF32">
    <property type="entry name" value="PROTEIN, PUTATIVE-RELATED"/>
    <property type="match status" value="1"/>
</dbReference>
<evidence type="ECO:0000313" key="2">
    <source>
        <dbReference type="EMBL" id="RZB79482.1"/>
    </source>
</evidence>
<keyword evidence="3" id="KW-1185">Reference proteome</keyword>
<dbReference type="PANTHER" id="PTHR33640">
    <property type="entry name" value="TRANSMEMBRANE PROTEIN"/>
    <property type="match status" value="1"/>
</dbReference>
<proteinExistence type="predicted"/>
<gene>
    <name evidence="2" type="ORF">D0Y65_029652</name>
</gene>
<feature type="transmembrane region" description="Helical" evidence="1">
    <location>
        <begin position="69"/>
        <end position="86"/>
    </location>
</feature>
<reference evidence="2 3" key="1">
    <citation type="submission" date="2018-09" db="EMBL/GenBank/DDBJ databases">
        <title>A high-quality reference genome of wild soybean provides a powerful tool to mine soybean genomes.</title>
        <authorList>
            <person name="Xie M."/>
            <person name="Chung C.Y.L."/>
            <person name="Li M.-W."/>
            <person name="Wong F.-L."/>
            <person name="Chan T.-F."/>
            <person name="Lam H.-M."/>
        </authorList>
    </citation>
    <scope>NUCLEOTIDE SEQUENCE [LARGE SCALE GENOMIC DNA]</scope>
    <source>
        <strain evidence="3">cv. W05</strain>
        <tissue evidence="2">Hypocotyl of etiolated seedlings</tissue>
    </source>
</reference>
<name>A0A445I0N2_GLYSO</name>
<keyword evidence="1" id="KW-0812">Transmembrane</keyword>
<dbReference type="EMBL" id="QZWG01000011">
    <property type="protein sequence ID" value="RZB79482.1"/>
    <property type="molecule type" value="Genomic_DNA"/>
</dbReference>
<evidence type="ECO:0008006" key="4">
    <source>
        <dbReference type="Google" id="ProtNLM"/>
    </source>
</evidence>
<accession>A0A445I0N2</accession>